<evidence type="ECO:0000256" key="4">
    <source>
        <dbReference type="ARBA" id="ARBA00022692"/>
    </source>
</evidence>
<dbReference type="EMBL" id="CZKA01000015">
    <property type="protein sequence ID" value="CUR54879.1"/>
    <property type="molecule type" value="Genomic_DNA"/>
</dbReference>
<feature type="domain" description="Anti-sigma K factor RskA C-terminal" evidence="10">
    <location>
        <begin position="128"/>
        <end position="261"/>
    </location>
</feature>
<dbReference type="InterPro" id="IPR041916">
    <property type="entry name" value="Anti_sigma_zinc_sf"/>
</dbReference>
<reference evidence="12" key="1">
    <citation type="submission" date="2015-08" db="EMBL/GenBank/DDBJ databases">
        <authorList>
            <person name="Babu N.S."/>
            <person name="Beckwith C.J."/>
            <person name="Beseler K.G."/>
            <person name="Brison A."/>
            <person name="Carone J.V."/>
            <person name="Caskin T.P."/>
            <person name="Diamond M."/>
            <person name="Durham M.E."/>
            <person name="Foxe J.M."/>
            <person name="Go M."/>
            <person name="Henderson B.A."/>
            <person name="Jones I.B."/>
            <person name="McGettigan J.A."/>
            <person name="Micheletti S.J."/>
            <person name="Nasrallah M.E."/>
            <person name="Ortiz D."/>
            <person name="Piller C.R."/>
            <person name="Privatt S.R."/>
            <person name="Schneider S.L."/>
            <person name="Sharp S."/>
            <person name="Smith T.C."/>
            <person name="Stanton J.D."/>
            <person name="Ullery H.E."/>
            <person name="Wilson R.J."/>
            <person name="Serrano M.G."/>
            <person name="Buck G."/>
            <person name="Lee V."/>
            <person name="Wang Y."/>
            <person name="Carvalho R."/>
            <person name="Voegtly L."/>
            <person name="Shi R."/>
            <person name="Duckworth R."/>
            <person name="Johnson A."/>
            <person name="Loviza R."/>
            <person name="Walstead R."/>
            <person name="Shah Z."/>
            <person name="Kiflezghi M."/>
            <person name="Wade K."/>
            <person name="Ball S.L."/>
            <person name="Bradley K.W."/>
            <person name="Asai D.J."/>
            <person name="Bowman C.A."/>
            <person name="Russell D.A."/>
            <person name="Pope W.H."/>
            <person name="Jacobs-Sera D."/>
            <person name="Hendrix R.W."/>
            <person name="Hatfull G.F."/>
        </authorList>
    </citation>
    <scope>NUCLEOTIDE SEQUENCE</scope>
</reference>
<evidence type="ECO:0000259" key="10">
    <source>
        <dbReference type="Pfam" id="PF10099"/>
    </source>
</evidence>
<evidence type="ECO:0000256" key="7">
    <source>
        <dbReference type="ARBA" id="ARBA00029829"/>
    </source>
</evidence>
<name>A0A2P2BYP7_9ZZZZ</name>
<evidence type="ECO:0000256" key="3">
    <source>
        <dbReference type="ARBA" id="ARBA00022475"/>
    </source>
</evidence>
<dbReference type="InterPro" id="IPR018764">
    <property type="entry name" value="RskA_C"/>
</dbReference>
<dbReference type="PANTHER" id="PTHR37461:SF1">
    <property type="entry name" value="ANTI-SIGMA-K FACTOR RSKA"/>
    <property type="match status" value="1"/>
</dbReference>
<evidence type="ECO:0000313" key="12">
    <source>
        <dbReference type="EMBL" id="CUR54879.1"/>
    </source>
</evidence>
<dbReference type="AlphaFoldDB" id="A0A2P2BYP7"/>
<dbReference type="InterPro" id="IPR051474">
    <property type="entry name" value="Anti-sigma-K/W_factor"/>
</dbReference>
<evidence type="ECO:0000259" key="11">
    <source>
        <dbReference type="Pfam" id="PF13490"/>
    </source>
</evidence>
<dbReference type="PANTHER" id="PTHR37461">
    <property type="entry name" value="ANTI-SIGMA-K FACTOR RSKA"/>
    <property type="match status" value="1"/>
</dbReference>
<keyword evidence="4 9" id="KW-0812">Transmembrane</keyword>
<keyword evidence="5 9" id="KW-1133">Transmembrane helix</keyword>
<accession>A0A2P2BYP7</accession>
<dbReference type="GO" id="GO:0006417">
    <property type="term" value="P:regulation of translation"/>
    <property type="evidence" value="ECO:0007669"/>
    <property type="project" value="TreeGrafter"/>
</dbReference>
<dbReference type="Gene3D" id="1.10.10.1320">
    <property type="entry name" value="Anti-sigma factor, zinc-finger domain"/>
    <property type="match status" value="1"/>
</dbReference>
<evidence type="ECO:0000256" key="2">
    <source>
        <dbReference type="ARBA" id="ARBA00004236"/>
    </source>
</evidence>
<protein>
    <recommendedName>
        <fullName evidence="8">Regulator of SigK</fullName>
    </recommendedName>
    <alternativeName>
        <fullName evidence="7">Sigma-K anti-sigma factor RskA</fullName>
    </alternativeName>
</protein>
<evidence type="ECO:0000256" key="8">
    <source>
        <dbReference type="ARBA" id="ARBA00030803"/>
    </source>
</evidence>
<comment type="subcellular location">
    <subcellularLocation>
        <location evidence="2">Cell membrane</location>
    </subcellularLocation>
    <subcellularLocation>
        <location evidence="1">Membrane</location>
        <topology evidence="1">Single-pass membrane protein</topology>
    </subcellularLocation>
</comment>
<dbReference type="GO" id="GO:0005886">
    <property type="term" value="C:plasma membrane"/>
    <property type="evidence" value="ECO:0007669"/>
    <property type="project" value="UniProtKB-SubCell"/>
</dbReference>
<evidence type="ECO:0000256" key="1">
    <source>
        <dbReference type="ARBA" id="ARBA00004167"/>
    </source>
</evidence>
<gene>
    <name evidence="12" type="ORF">NOCA2220070</name>
</gene>
<evidence type="ECO:0000256" key="5">
    <source>
        <dbReference type="ARBA" id="ARBA00022989"/>
    </source>
</evidence>
<sequence>MNDDIRDLNPDIHALSGAYAVDALDEPERASFEAHLAQCQSCRDEVASLTEAASLLGLGSEVAPPPSLRDSLLSDIGQVRPLPPLPRQLPAQETPEVAAPSAASLVPVVEDQLATRREATRRRRLPQLVAAAAAVVALGVGATVWHPWNNESSQSIPVADQVLAAPDATRVVQEVGGATATLVTSASVGKAVLVAEDMPAAPAGKVYELWFQHTDGTVSAAGLMSGSGDQTVVLQGDATSAVWAGITLEPEGGSDAPTMPTIAAFDIPGTA</sequence>
<evidence type="ECO:0000256" key="9">
    <source>
        <dbReference type="SAM" id="Phobius"/>
    </source>
</evidence>
<dbReference type="Pfam" id="PF10099">
    <property type="entry name" value="RskA_C"/>
    <property type="match status" value="1"/>
</dbReference>
<feature type="domain" description="Putative zinc-finger" evidence="11">
    <location>
        <begin position="11"/>
        <end position="43"/>
    </location>
</feature>
<proteinExistence type="predicted"/>
<feature type="transmembrane region" description="Helical" evidence="9">
    <location>
        <begin position="125"/>
        <end position="148"/>
    </location>
</feature>
<keyword evidence="3" id="KW-1003">Cell membrane</keyword>
<dbReference type="GO" id="GO:0016989">
    <property type="term" value="F:sigma factor antagonist activity"/>
    <property type="evidence" value="ECO:0007669"/>
    <property type="project" value="TreeGrafter"/>
</dbReference>
<keyword evidence="6 9" id="KW-0472">Membrane</keyword>
<dbReference type="Pfam" id="PF13490">
    <property type="entry name" value="zf-HC2"/>
    <property type="match status" value="1"/>
</dbReference>
<dbReference type="InterPro" id="IPR027383">
    <property type="entry name" value="Znf_put"/>
</dbReference>
<evidence type="ECO:0000256" key="6">
    <source>
        <dbReference type="ARBA" id="ARBA00023136"/>
    </source>
</evidence>
<organism evidence="12">
    <name type="scientific">metagenome</name>
    <dbReference type="NCBI Taxonomy" id="256318"/>
    <lineage>
        <taxon>unclassified sequences</taxon>
        <taxon>metagenomes</taxon>
    </lineage>
</organism>